<dbReference type="InterPro" id="IPR005149">
    <property type="entry name" value="Tscrpt_reg_PadR_N"/>
</dbReference>
<evidence type="ECO:0000259" key="1">
    <source>
        <dbReference type="Pfam" id="PF03551"/>
    </source>
</evidence>
<feature type="domain" description="Transcription regulator PadR N-terminal" evidence="1">
    <location>
        <begin position="27"/>
        <end position="78"/>
    </location>
</feature>
<accession>A0ABW0ZT28</accession>
<dbReference type="Gene3D" id="1.10.10.10">
    <property type="entry name" value="Winged helix-like DNA-binding domain superfamily/Winged helix DNA-binding domain"/>
    <property type="match status" value="1"/>
</dbReference>
<name>A0ABW0ZT28_9ACTN</name>
<dbReference type="EMBL" id="JBHSON010000004">
    <property type="protein sequence ID" value="MFC5744854.1"/>
    <property type="molecule type" value="Genomic_DNA"/>
</dbReference>
<dbReference type="InterPro" id="IPR036388">
    <property type="entry name" value="WH-like_DNA-bd_sf"/>
</dbReference>
<dbReference type="Proteomes" id="UP001596074">
    <property type="component" value="Unassembled WGS sequence"/>
</dbReference>
<evidence type="ECO:0000313" key="2">
    <source>
        <dbReference type="EMBL" id="MFC5744854.1"/>
    </source>
</evidence>
<reference evidence="3" key="1">
    <citation type="journal article" date="2019" name="Int. J. Syst. Evol. Microbiol.">
        <title>The Global Catalogue of Microorganisms (GCM) 10K type strain sequencing project: providing services to taxonomists for standard genome sequencing and annotation.</title>
        <authorList>
            <consortium name="The Broad Institute Genomics Platform"/>
            <consortium name="The Broad Institute Genome Sequencing Center for Infectious Disease"/>
            <person name="Wu L."/>
            <person name="Ma J."/>
        </authorList>
    </citation>
    <scope>NUCLEOTIDE SEQUENCE [LARGE SCALE GENOMIC DNA]</scope>
    <source>
        <strain evidence="3">KCTC 42087</strain>
    </source>
</reference>
<protein>
    <submittedName>
        <fullName evidence="2">PadR family transcriptional regulator</fullName>
    </submittedName>
</protein>
<keyword evidence="3" id="KW-1185">Reference proteome</keyword>
<proteinExistence type="predicted"/>
<dbReference type="SUPFAM" id="SSF46785">
    <property type="entry name" value="Winged helix' DNA-binding domain"/>
    <property type="match status" value="1"/>
</dbReference>
<sequence length="95" mass="10411">MTLQTRLLLSAFDGEDREWYGRELVAATRLPQGTVYPMLARLERAGWVSGRVESAGERGGEARPPRRYLRLTEAGVVAARAALVSLPSRVLEAAS</sequence>
<organism evidence="2 3">
    <name type="scientific">Actinomadura rugatobispora</name>
    <dbReference type="NCBI Taxonomy" id="1994"/>
    <lineage>
        <taxon>Bacteria</taxon>
        <taxon>Bacillati</taxon>
        <taxon>Actinomycetota</taxon>
        <taxon>Actinomycetes</taxon>
        <taxon>Streptosporangiales</taxon>
        <taxon>Thermomonosporaceae</taxon>
        <taxon>Actinomadura</taxon>
    </lineage>
</organism>
<dbReference type="RefSeq" id="WP_378280376.1">
    <property type="nucleotide sequence ID" value="NZ_JBHSON010000004.1"/>
</dbReference>
<comment type="caution">
    <text evidence="2">The sequence shown here is derived from an EMBL/GenBank/DDBJ whole genome shotgun (WGS) entry which is preliminary data.</text>
</comment>
<dbReference type="Pfam" id="PF03551">
    <property type="entry name" value="PadR"/>
    <property type="match status" value="1"/>
</dbReference>
<evidence type="ECO:0000313" key="3">
    <source>
        <dbReference type="Proteomes" id="UP001596074"/>
    </source>
</evidence>
<gene>
    <name evidence="2" type="ORF">ACFPZN_04415</name>
</gene>
<dbReference type="InterPro" id="IPR036390">
    <property type="entry name" value="WH_DNA-bd_sf"/>
</dbReference>